<proteinExistence type="evidence at transcript level"/>
<accession>A0A2P2I1P3</accession>
<keyword evidence="6 7" id="KW-0326">Glycosidase</keyword>
<evidence type="ECO:0000256" key="2">
    <source>
        <dbReference type="ARBA" id="ARBA00022669"/>
    </source>
</evidence>
<feature type="domain" description="GH18" evidence="11">
    <location>
        <begin position="58"/>
        <end position="434"/>
    </location>
</feature>
<evidence type="ECO:0000256" key="9">
    <source>
        <dbReference type="SAM" id="SignalP"/>
    </source>
</evidence>
<evidence type="ECO:0000256" key="7">
    <source>
        <dbReference type="RuleBase" id="RU000489"/>
    </source>
</evidence>
<dbReference type="CDD" id="cd02872">
    <property type="entry name" value="GH18_chitolectin_chitotriosidase"/>
    <property type="match status" value="1"/>
</dbReference>
<dbReference type="GO" id="GO:0004568">
    <property type="term" value="F:chitinase activity"/>
    <property type="evidence" value="ECO:0007669"/>
    <property type="project" value="TreeGrafter"/>
</dbReference>
<dbReference type="GO" id="GO:0005576">
    <property type="term" value="C:extracellular region"/>
    <property type="evidence" value="ECO:0007669"/>
    <property type="project" value="InterPro"/>
</dbReference>
<comment type="similarity">
    <text evidence="1">Belongs to the glycosyl hydrolase 18 family. Chitinase class II subfamily.</text>
</comment>
<dbReference type="InterPro" id="IPR001223">
    <property type="entry name" value="Glyco_hydro18_cat"/>
</dbReference>
<dbReference type="InterPro" id="IPR036508">
    <property type="entry name" value="Chitin-bd_dom_sf"/>
</dbReference>
<dbReference type="InterPro" id="IPR017853">
    <property type="entry name" value="GH"/>
</dbReference>
<dbReference type="GO" id="GO:0006032">
    <property type="term" value="P:chitin catabolic process"/>
    <property type="evidence" value="ECO:0007669"/>
    <property type="project" value="TreeGrafter"/>
</dbReference>
<dbReference type="FunFam" id="3.20.20.80:FF:000007">
    <property type="entry name" value="Acidic mammalian chitinase"/>
    <property type="match status" value="1"/>
</dbReference>
<feature type="region of interest" description="Disordered" evidence="8">
    <location>
        <begin position="1297"/>
        <end position="1397"/>
    </location>
</feature>
<dbReference type="SUPFAM" id="SSF57625">
    <property type="entry name" value="Invertebrate chitin-binding proteins"/>
    <property type="match status" value="2"/>
</dbReference>
<dbReference type="SUPFAM" id="SSF51445">
    <property type="entry name" value="(Trans)glycosidases"/>
    <property type="match status" value="1"/>
</dbReference>
<dbReference type="EMBL" id="IACF01002282">
    <property type="protein sequence ID" value="LAB67943.1"/>
    <property type="molecule type" value="mRNA"/>
</dbReference>
<feature type="compositionally biased region" description="Basic and acidic residues" evidence="8">
    <location>
        <begin position="780"/>
        <end position="791"/>
    </location>
</feature>
<feature type="compositionally biased region" description="Basic residues" evidence="8">
    <location>
        <begin position="1379"/>
        <end position="1388"/>
    </location>
</feature>
<keyword evidence="4 7" id="KW-0378">Hydrolase</keyword>
<feature type="domain" description="Chitin-binding type-2" evidence="10">
    <location>
        <begin position="466"/>
        <end position="522"/>
    </location>
</feature>
<feature type="region of interest" description="Disordered" evidence="8">
    <location>
        <begin position="780"/>
        <end position="800"/>
    </location>
</feature>
<dbReference type="GO" id="GO:0008061">
    <property type="term" value="F:chitin binding"/>
    <property type="evidence" value="ECO:0007669"/>
    <property type="project" value="UniProtKB-KW"/>
</dbReference>
<feature type="compositionally biased region" description="Low complexity" evidence="8">
    <location>
        <begin position="1000"/>
        <end position="1013"/>
    </location>
</feature>
<dbReference type="PANTHER" id="PTHR11177">
    <property type="entry name" value="CHITINASE"/>
    <property type="match status" value="1"/>
</dbReference>
<feature type="compositionally biased region" description="Low complexity" evidence="8">
    <location>
        <begin position="1297"/>
        <end position="1313"/>
    </location>
</feature>
<evidence type="ECO:0000259" key="10">
    <source>
        <dbReference type="PROSITE" id="PS50940"/>
    </source>
</evidence>
<protein>
    <submittedName>
        <fullName evidence="12">Mucin-5AC-like</fullName>
    </submittedName>
</protein>
<dbReference type="Gene3D" id="3.10.50.10">
    <property type="match status" value="1"/>
</dbReference>
<dbReference type="SUPFAM" id="SSF54556">
    <property type="entry name" value="Chitinase insertion domain"/>
    <property type="match status" value="1"/>
</dbReference>
<dbReference type="InterPro" id="IPR029070">
    <property type="entry name" value="Chitinase_insertion_sf"/>
</dbReference>
<dbReference type="PROSITE" id="PS51910">
    <property type="entry name" value="GH18_2"/>
    <property type="match status" value="1"/>
</dbReference>
<dbReference type="Gene3D" id="2.170.140.10">
    <property type="entry name" value="Chitin binding domain"/>
    <property type="match status" value="2"/>
</dbReference>
<dbReference type="PROSITE" id="PS50940">
    <property type="entry name" value="CHIT_BIND_II"/>
    <property type="match status" value="2"/>
</dbReference>
<evidence type="ECO:0000259" key="11">
    <source>
        <dbReference type="PROSITE" id="PS51910"/>
    </source>
</evidence>
<feature type="compositionally biased region" description="Low complexity" evidence="8">
    <location>
        <begin position="1321"/>
        <end position="1335"/>
    </location>
</feature>
<feature type="compositionally biased region" description="Polar residues" evidence="8">
    <location>
        <begin position="683"/>
        <end position="694"/>
    </location>
</feature>
<dbReference type="SMART" id="SM00636">
    <property type="entry name" value="Glyco_18"/>
    <property type="match status" value="1"/>
</dbReference>
<keyword evidence="2" id="KW-0147">Chitin-binding</keyword>
<evidence type="ECO:0000256" key="5">
    <source>
        <dbReference type="ARBA" id="ARBA00023157"/>
    </source>
</evidence>
<evidence type="ECO:0000256" key="6">
    <source>
        <dbReference type="ARBA" id="ARBA00023295"/>
    </source>
</evidence>
<dbReference type="InterPro" id="IPR001579">
    <property type="entry name" value="Glyco_hydro_18_chit_AS"/>
</dbReference>
<feature type="chain" id="PRO_5015198148" evidence="9">
    <location>
        <begin position="20"/>
        <end position="1501"/>
    </location>
</feature>
<evidence type="ECO:0000256" key="1">
    <source>
        <dbReference type="ARBA" id="ARBA00009121"/>
    </source>
</evidence>
<evidence type="ECO:0000256" key="3">
    <source>
        <dbReference type="ARBA" id="ARBA00022729"/>
    </source>
</evidence>
<evidence type="ECO:0000256" key="4">
    <source>
        <dbReference type="ARBA" id="ARBA00022801"/>
    </source>
</evidence>
<reference evidence="12" key="1">
    <citation type="journal article" date="2018" name="Biosci. Biotechnol. Biochem.">
        <title>Polysaccharide hydrolase of the hadal zone amphipods Hirondellea gigas.</title>
        <authorList>
            <person name="Kobayashi H."/>
            <person name="Nagahama T."/>
            <person name="Arai W."/>
            <person name="Sasagawa Y."/>
            <person name="Umeda M."/>
            <person name="Hayashi T."/>
            <person name="Nikaido I."/>
            <person name="Watanabe H."/>
            <person name="Oguri K."/>
            <person name="Kitazato H."/>
            <person name="Fujioka K."/>
            <person name="Kido Y."/>
            <person name="Takami H."/>
        </authorList>
    </citation>
    <scope>NUCLEOTIDE SEQUENCE</scope>
    <source>
        <tissue evidence="12">Whole body</tissue>
    </source>
</reference>
<dbReference type="PANTHER" id="PTHR11177:SF399">
    <property type="entry name" value="CHITINASE 6, ISOFORM C"/>
    <property type="match status" value="1"/>
</dbReference>
<organism evidence="12">
    <name type="scientific">Hirondellea gigas</name>
    <dbReference type="NCBI Taxonomy" id="1518452"/>
    <lineage>
        <taxon>Eukaryota</taxon>
        <taxon>Metazoa</taxon>
        <taxon>Ecdysozoa</taxon>
        <taxon>Arthropoda</taxon>
        <taxon>Crustacea</taxon>
        <taxon>Multicrustacea</taxon>
        <taxon>Malacostraca</taxon>
        <taxon>Eumalacostraca</taxon>
        <taxon>Peracarida</taxon>
        <taxon>Amphipoda</taxon>
        <taxon>Amphilochidea</taxon>
        <taxon>Lysianassida</taxon>
        <taxon>Lysianassidira</taxon>
        <taxon>Lysianassoidea</taxon>
        <taxon>Lysianassidae</taxon>
        <taxon>Hirondellea</taxon>
    </lineage>
</organism>
<dbReference type="Gene3D" id="3.20.20.80">
    <property type="entry name" value="Glycosidases"/>
    <property type="match status" value="1"/>
</dbReference>
<dbReference type="InterPro" id="IPR050314">
    <property type="entry name" value="Glycosyl_Hydrlase_18"/>
</dbReference>
<sequence>MRVLPVLTLLLALLVAATTHDIQKRQTRRLRARPGLRRRNPNNNNIAREVSDPTPPGKRIVCYYTNWSVYRSGIAKFLPQHINPHLCTHLVYAFAGLTDEYAMTPFDAYQDIEKKGYSQFNLLKQYNDKLRTLIAVGGWEEGSGRFSELVSFPKAREVFINSTIKHIRRYNFDGLDLDWEYPASRSGSSPDDKQNYALLVHELRAAFEKESRLSGKPRLLLTMAVPAGQTYIDRGYDIPSLNKDLDFFNILNYDYTTSVDPMVGNHAPLVALPGTTEYEDAYQLNVDWTVNHYISLGAAKNKLVIGIPTYGRSFTLASPTKHEFGDPAIGPATPGKYTKEKGFLAFYEVCELMANEGWEAQKPYPRTVGPYAHKGDEWVGYDDEGMVTTKAEYVRETGLGGIMFWSLDTDDFHGICNGQKYLLVESGKAALLSEPLGNSLDTKRERQPLVLPITPAPPVTPSPLAAFKCKAEGFFPNPDDCHQYFWCLTDAGDAHTFTCPAALVFSRRVGGCDHATKSSCKETKNRGGLAAAEKKVEIPTTTPFPEFDYDYYYYYDDDDYQDKPVVDTALSSTAPQADTSRNNVASRTSTVNSRGPQFTRTEVAAEAAADAAAEAAAKAAAEAAAEAAAKAAADAAAEAAADAAGNRQRNRPQYSAIQRERAQGAVADAAVESSAPGGRNARPQYTSIQRSRPSTEAPDYADYDTGVTPGSRLNYVTIERQRPNTVDTDLQIADQESATESGLQYVTLRRSSNRATTASSQSADDANVPKLIAIDSDSFRQRPERVERTTELKTTTTTTTTPRPARIVVPQSLLEPAKPSVIHLLNLDPRRRQSTRTQQRGPVVDAVERVRQPSTTRTDTNLPIDEYSDALLEEYYYDYDEIPATEGAVVNAAETTPASAVPVSEAAKSVIDDSIVDENIRVSAGAEAAENALVAGTDVTTSRSTINILADFPALITTALPEALVLRNDTAAKTLEDPREEAVDPEVTTQLSVAAEEDNAAAAVTEQQQQEETTTIRRRIPQLPRRANRPRTPPAGGSTPTGGAGQQTDRRRPKLPPRPTNRFSSNRPGSTNTENTTRRSSFRPSSQRNQHEDRTSNRSQNRFRPRQQIVEAEATSERSVTRFRNRQNSENRFRLTPIAVTTSVPVTPTRPIRNRPTVNDRKRARPNFIRFRNRDETTEPELPTTEHPVVSDAEPAIGKDAETVTQREVIEEPVTSTDLFAAIFGDPEEIASTSPQPVDHRIIAEQISDVIVEDKSVPVQHTSPASEVTINFNDLFTPTTSLQELVGEIVTTGMVTTASKPRTAAPTTTSTTAAPPPPPTTTTTTTTTTSVFTTSARRRVPPTLRTSPATLAPSHIPERTGTRSFTRIPEPSPSTARPSPRRGGRPPKPRPTTWRPPTQIADYVYDDYFYDDITGALGGTLGELAELTAKALLLPGGKVQCYDTGYFAHPESCKKFISCSKTVRGAVRGWVYTCPQNLVFDPVGGMCNWAEAVDCEAPVVV</sequence>
<dbReference type="GO" id="GO:0005975">
    <property type="term" value="P:carbohydrate metabolic process"/>
    <property type="evidence" value="ECO:0007669"/>
    <property type="project" value="InterPro"/>
</dbReference>
<dbReference type="SMART" id="SM00494">
    <property type="entry name" value="ChtBD2"/>
    <property type="match status" value="2"/>
</dbReference>
<evidence type="ECO:0000256" key="8">
    <source>
        <dbReference type="SAM" id="MobiDB-lite"/>
    </source>
</evidence>
<dbReference type="Pfam" id="PF01607">
    <property type="entry name" value="CBM_14"/>
    <property type="match status" value="2"/>
</dbReference>
<name>A0A2P2I1P3_9CRUS</name>
<feature type="compositionally biased region" description="Low complexity" evidence="8">
    <location>
        <begin position="1070"/>
        <end position="1079"/>
    </location>
</feature>
<dbReference type="InterPro" id="IPR011583">
    <property type="entry name" value="Chitinase_II/V-like_cat"/>
</dbReference>
<keyword evidence="3 9" id="KW-0732">Signal</keyword>
<feature type="region of interest" description="Disordered" evidence="8">
    <location>
        <begin position="571"/>
        <end position="599"/>
    </location>
</feature>
<keyword evidence="5" id="KW-1015">Disulfide bond</keyword>
<evidence type="ECO:0000313" key="12">
    <source>
        <dbReference type="EMBL" id="LAB67943.1"/>
    </source>
</evidence>
<feature type="signal peptide" evidence="9">
    <location>
        <begin position="1"/>
        <end position="19"/>
    </location>
</feature>
<dbReference type="InterPro" id="IPR002557">
    <property type="entry name" value="Chitin-bd_dom"/>
</dbReference>
<feature type="region of interest" description="Disordered" evidence="8">
    <location>
        <begin position="997"/>
        <end position="1121"/>
    </location>
</feature>
<dbReference type="PROSITE" id="PS01095">
    <property type="entry name" value="GH18_1"/>
    <property type="match status" value="1"/>
</dbReference>
<feature type="region of interest" description="Disordered" evidence="8">
    <location>
        <begin position="658"/>
        <end position="708"/>
    </location>
</feature>
<dbReference type="FunFam" id="3.10.50.10:FF:000001">
    <property type="entry name" value="Chitinase 3-like 1"/>
    <property type="match status" value="1"/>
</dbReference>
<feature type="domain" description="Chitin-binding type-2" evidence="10">
    <location>
        <begin position="1438"/>
        <end position="1497"/>
    </location>
</feature>
<dbReference type="Pfam" id="PF00704">
    <property type="entry name" value="Glyco_hydro_18"/>
    <property type="match status" value="1"/>
</dbReference>